<dbReference type="Pfam" id="PF23115">
    <property type="entry name" value="zf-C2H2_STOP2_3rd"/>
    <property type="match status" value="1"/>
</dbReference>
<dbReference type="GO" id="GO:0010044">
    <property type="term" value="P:response to aluminum ion"/>
    <property type="evidence" value="ECO:0007669"/>
    <property type="project" value="InterPro"/>
</dbReference>
<dbReference type="Pfam" id="PF23118">
    <property type="entry name" value="zf-C2H2_STOP2_C"/>
    <property type="match status" value="1"/>
</dbReference>
<sequence>MGPRLEAPPGTPSEALLEAISLAQHKLQHLEVMVRMMIEGSGRHGMIQQHQSLSLEFASIMSQLLAATTVFSCPPFFQTSPPHANEAFEFSFDGFDEDELKNTFGEGTFFPSAHSMDGMNPETCQGTCAHLPTGTINASSSIFTAINAQANVGESDVAKVSTNEIGKAYFVRESDNYTLVSSEDHREDDDDGEGESLPPGSYELLELAATEILAEHTHFCEICSKGFKRDANLRMHMRGHGDEYKTAAALARPDKMPRDASAVKLRRYCCPYAGCKRNKKHQKFQPLKSMLCVKNHYRRSHCPKLLICSRWNVKKFSVVADLKTHEKHCGQDKWQCSCGTTFSRKDKLYGHIGLFAGHTPATPAHEIESLKGFGEGLEGLASSNASASGMAGLSANALQDNLAASYVDVNQGLSAFDMPVTGMKTNEKAGGSFNENSSDQRETSAFLSFSKSGLLSDMPIPSSTSTRMGSDGSELCNLEFSGSVHEDEGLKGKECFPEF</sequence>
<evidence type="ECO:0000313" key="14">
    <source>
        <dbReference type="Proteomes" id="UP000886520"/>
    </source>
</evidence>
<reference evidence="12" key="1">
    <citation type="submission" date="2021-01" db="EMBL/GenBank/DDBJ databases">
        <title>Adiantum capillus-veneris genome.</title>
        <authorList>
            <person name="Fang Y."/>
            <person name="Liao Q."/>
        </authorList>
    </citation>
    <scope>NUCLEOTIDE SEQUENCE</scope>
    <source>
        <strain evidence="12">H3</strain>
        <tissue evidence="12">Leaf</tissue>
    </source>
</reference>
<dbReference type="PROSITE" id="PS50157">
    <property type="entry name" value="ZINC_FINGER_C2H2_2"/>
    <property type="match status" value="1"/>
</dbReference>
<dbReference type="AlphaFoldDB" id="A0A9D4ZC47"/>
<dbReference type="EMBL" id="JABFUD020000016">
    <property type="protein sequence ID" value="KAI5068542.1"/>
    <property type="molecule type" value="Genomic_DNA"/>
</dbReference>
<evidence type="ECO:0000313" key="13">
    <source>
        <dbReference type="EMBL" id="KAI5068894.1"/>
    </source>
</evidence>
<keyword evidence="4 9" id="KW-0863">Zinc-finger</keyword>
<dbReference type="InterPro" id="IPR036236">
    <property type="entry name" value="Znf_C2H2_sf"/>
</dbReference>
<dbReference type="Gene3D" id="3.30.160.60">
    <property type="entry name" value="Classic Zinc Finger"/>
    <property type="match status" value="1"/>
</dbReference>
<evidence type="ECO:0000259" key="11">
    <source>
        <dbReference type="PROSITE" id="PS50157"/>
    </source>
</evidence>
<dbReference type="InterPro" id="IPR059161">
    <property type="entry name" value="Znf-C2H2_STOP1/2_3rd"/>
</dbReference>
<organism evidence="12 14">
    <name type="scientific">Adiantum capillus-veneris</name>
    <name type="common">Maidenhair fern</name>
    <dbReference type="NCBI Taxonomy" id="13818"/>
    <lineage>
        <taxon>Eukaryota</taxon>
        <taxon>Viridiplantae</taxon>
        <taxon>Streptophyta</taxon>
        <taxon>Embryophyta</taxon>
        <taxon>Tracheophyta</taxon>
        <taxon>Polypodiopsida</taxon>
        <taxon>Polypodiidae</taxon>
        <taxon>Polypodiales</taxon>
        <taxon>Pteridineae</taxon>
        <taxon>Pteridaceae</taxon>
        <taxon>Vittarioideae</taxon>
        <taxon>Adiantum</taxon>
    </lineage>
</organism>
<accession>A0A9D4ZC47</accession>
<evidence type="ECO:0000256" key="7">
    <source>
        <dbReference type="ARBA" id="ARBA00023163"/>
    </source>
</evidence>
<keyword evidence="7" id="KW-0804">Transcription</keyword>
<dbReference type="GO" id="GO:0010447">
    <property type="term" value="P:response to acidic pH"/>
    <property type="evidence" value="ECO:0007669"/>
    <property type="project" value="InterPro"/>
</dbReference>
<keyword evidence="3" id="KW-0677">Repeat</keyword>
<evidence type="ECO:0000256" key="6">
    <source>
        <dbReference type="ARBA" id="ARBA00023015"/>
    </source>
</evidence>
<dbReference type="PANTHER" id="PTHR46352:SF1">
    <property type="entry name" value="PROTEIN SENSITIVE TO PROTON RHIZOTOXICITY 1"/>
    <property type="match status" value="1"/>
</dbReference>
<dbReference type="PROSITE" id="PS00028">
    <property type="entry name" value="ZINC_FINGER_C2H2_1"/>
    <property type="match status" value="1"/>
</dbReference>
<keyword evidence="6" id="KW-0805">Transcription regulation</keyword>
<gene>
    <name evidence="12" type="ORF">GOP47_0016887</name>
    <name evidence="13" type="ORF">GOP47_0017239</name>
</gene>
<dbReference type="GO" id="GO:0008270">
    <property type="term" value="F:zinc ion binding"/>
    <property type="evidence" value="ECO:0007669"/>
    <property type="project" value="UniProtKB-KW"/>
</dbReference>
<evidence type="ECO:0000256" key="9">
    <source>
        <dbReference type="PROSITE-ProRule" id="PRU00042"/>
    </source>
</evidence>
<evidence type="ECO:0000313" key="12">
    <source>
        <dbReference type="EMBL" id="KAI5068542.1"/>
    </source>
</evidence>
<evidence type="ECO:0000256" key="2">
    <source>
        <dbReference type="ARBA" id="ARBA00022723"/>
    </source>
</evidence>
<dbReference type="InterPro" id="IPR058196">
    <property type="entry name" value="zf-C2H2_STOP1/2_C"/>
</dbReference>
<dbReference type="InterPro" id="IPR013087">
    <property type="entry name" value="Znf_C2H2_type"/>
</dbReference>
<evidence type="ECO:0000256" key="8">
    <source>
        <dbReference type="ARBA" id="ARBA00023242"/>
    </source>
</evidence>
<evidence type="ECO:0000256" key="1">
    <source>
        <dbReference type="ARBA" id="ARBA00004123"/>
    </source>
</evidence>
<dbReference type="OrthoDB" id="8113227at2759"/>
<evidence type="ECO:0000256" key="10">
    <source>
        <dbReference type="SAM" id="MobiDB-lite"/>
    </source>
</evidence>
<comment type="subcellular location">
    <subcellularLocation>
        <location evidence="1">Nucleus</location>
    </subcellularLocation>
</comment>
<protein>
    <recommendedName>
        <fullName evidence="11">C2H2-type domain-containing protein</fullName>
    </recommendedName>
</protein>
<keyword evidence="2" id="KW-0479">Metal-binding</keyword>
<dbReference type="SMART" id="SM00355">
    <property type="entry name" value="ZnF_C2H2"/>
    <property type="match status" value="2"/>
</dbReference>
<dbReference type="SUPFAM" id="SSF57667">
    <property type="entry name" value="beta-beta-alpha zinc fingers"/>
    <property type="match status" value="1"/>
</dbReference>
<feature type="region of interest" description="Disordered" evidence="10">
    <location>
        <begin position="180"/>
        <end position="200"/>
    </location>
</feature>
<dbReference type="PANTHER" id="PTHR46352">
    <property type="entry name" value="PROTEIN SENSITIVE TO PROTON RHIZOTOXICITY 1"/>
    <property type="match status" value="1"/>
</dbReference>
<keyword evidence="5" id="KW-0862">Zinc</keyword>
<proteinExistence type="predicted"/>
<dbReference type="Proteomes" id="UP000886520">
    <property type="component" value="Chromosome 16"/>
</dbReference>
<feature type="domain" description="C2H2-type" evidence="11">
    <location>
        <begin position="218"/>
        <end position="245"/>
    </location>
</feature>
<name>A0A9D4ZC47_ADICA</name>
<keyword evidence="8" id="KW-0539">Nucleus</keyword>
<dbReference type="InterPro" id="IPR044300">
    <property type="entry name" value="STOP1/2"/>
</dbReference>
<keyword evidence="14" id="KW-1185">Reference proteome</keyword>
<evidence type="ECO:0000256" key="4">
    <source>
        <dbReference type="ARBA" id="ARBA00022771"/>
    </source>
</evidence>
<comment type="caution">
    <text evidence="12">The sequence shown here is derived from an EMBL/GenBank/DDBJ whole genome shotgun (WGS) entry which is preliminary data.</text>
</comment>
<dbReference type="Pfam" id="PF12874">
    <property type="entry name" value="zf-met"/>
    <property type="match status" value="1"/>
</dbReference>
<evidence type="ECO:0000256" key="5">
    <source>
        <dbReference type="ARBA" id="ARBA00022833"/>
    </source>
</evidence>
<evidence type="ECO:0000256" key="3">
    <source>
        <dbReference type="ARBA" id="ARBA00022737"/>
    </source>
</evidence>
<dbReference type="EMBL" id="JABFUD020000016">
    <property type="protein sequence ID" value="KAI5068894.1"/>
    <property type="molecule type" value="Genomic_DNA"/>
</dbReference>